<dbReference type="STRING" id="59505.FB03_04095"/>
<evidence type="ECO:0000313" key="3">
    <source>
        <dbReference type="EMBL" id="EPD26247.1"/>
    </source>
</evidence>
<dbReference type="EMBL" id="AGWM01000012">
    <property type="protein sequence ID" value="EPD26247.1"/>
    <property type="molecule type" value="Genomic_DNA"/>
</dbReference>
<dbReference type="HOGENOM" id="CLU_054549_3_1_11"/>
<reference evidence="3 4" key="1">
    <citation type="submission" date="2013-05" db="EMBL/GenBank/DDBJ databases">
        <title>The Genome Sequence of Actinobaculum schaalii FB123-CNA2.</title>
        <authorList>
            <consortium name="The Broad Institute Genomics Platform"/>
            <person name="Earl A."/>
            <person name="Ward D."/>
            <person name="Feldgarden M."/>
            <person name="Gevers D."/>
            <person name="Saerens B."/>
            <person name="Vaneechoutte M."/>
            <person name="Walker B."/>
            <person name="Young S."/>
            <person name="Zeng Q."/>
            <person name="Gargeya S."/>
            <person name="Fitzgerald M."/>
            <person name="Haas B."/>
            <person name="Abouelleil A."/>
            <person name="Allen A.W."/>
            <person name="Alvarado L."/>
            <person name="Arachchi H.M."/>
            <person name="Berlin A.M."/>
            <person name="Chapman S.B."/>
            <person name="Gainer-Dewar J."/>
            <person name="Goldberg J."/>
            <person name="Griggs A."/>
            <person name="Gujja S."/>
            <person name="Hansen M."/>
            <person name="Howarth C."/>
            <person name="Imamovic A."/>
            <person name="Ireland A."/>
            <person name="Larimer J."/>
            <person name="McCowan C."/>
            <person name="Murphy C."/>
            <person name="Pearson M."/>
            <person name="Poon T.W."/>
            <person name="Priest M."/>
            <person name="Roberts A."/>
            <person name="Saif S."/>
            <person name="Shea T."/>
            <person name="Sisk P."/>
            <person name="Sykes S."/>
            <person name="Wortman J."/>
            <person name="Nusbaum C."/>
            <person name="Birren B."/>
        </authorList>
    </citation>
    <scope>NUCLEOTIDE SEQUENCE [LARGE SCALE GENOMIC DNA]</scope>
    <source>
        <strain evidence="3 4">FB123-CNA-2</strain>
    </source>
</reference>
<evidence type="ECO:0000256" key="1">
    <source>
        <dbReference type="ARBA" id="ARBA00008007"/>
    </source>
</evidence>
<proteinExistence type="inferred from homology"/>
<comment type="similarity">
    <text evidence="1">Belongs to the ComF/GntX family.</text>
</comment>
<dbReference type="PANTHER" id="PTHR47505">
    <property type="entry name" value="DNA UTILIZATION PROTEIN YHGH"/>
    <property type="match status" value="1"/>
</dbReference>
<dbReference type="InterPro" id="IPR029057">
    <property type="entry name" value="PRTase-like"/>
</dbReference>
<dbReference type="Proteomes" id="UP000014393">
    <property type="component" value="Unassembled WGS sequence"/>
</dbReference>
<evidence type="ECO:0000313" key="4">
    <source>
        <dbReference type="Proteomes" id="UP000014393"/>
    </source>
</evidence>
<dbReference type="Gene3D" id="3.40.50.2020">
    <property type="match status" value="1"/>
</dbReference>
<dbReference type="AlphaFoldDB" id="S2W145"/>
<organism evidence="3 4">
    <name type="scientific">Actinotignum schaalii FB123-CNA-2</name>
    <dbReference type="NCBI Taxonomy" id="883067"/>
    <lineage>
        <taxon>Bacteria</taxon>
        <taxon>Bacillati</taxon>
        <taxon>Actinomycetota</taxon>
        <taxon>Actinomycetes</taxon>
        <taxon>Actinomycetales</taxon>
        <taxon>Actinomycetaceae</taxon>
        <taxon>Actinotignum</taxon>
    </lineage>
</organism>
<feature type="domain" description="Phosphoribosyltransferase" evidence="2">
    <location>
        <begin position="273"/>
        <end position="325"/>
    </location>
</feature>
<dbReference type="PANTHER" id="PTHR47505:SF1">
    <property type="entry name" value="DNA UTILIZATION PROTEIN YHGH"/>
    <property type="match status" value="1"/>
</dbReference>
<gene>
    <name evidence="3" type="ORF">HMPREF9237_01526</name>
</gene>
<protein>
    <recommendedName>
        <fullName evidence="2">Phosphoribosyltransferase domain-containing protein</fullName>
    </recommendedName>
</protein>
<accession>S2W145</accession>
<dbReference type="eggNOG" id="COG1040">
    <property type="taxonomic scope" value="Bacteria"/>
</dbReference>
<dbReference type="Pfam" id="PF00156">
    <property type="entry name" value="Pribosyltran"/>
    <property type="match status" value="1"/>
</dbReference>
<sequence length="334" mass="34534">MDAFPGKVRHAETMFVGTTPQLPPRVLSAHHGGASLGAAHTGGGLFARGGGAGAGALRSWAGALGDLIFPRWCAGCGAWDATLCPACTREVAGRWRGGEGRAPALMQILPDGREEALFPVFALGEYVGVRRQALLTWKHGNDAALTARFATLFAQRCRQLAPLWEGTALSVIPAPSGAARHRAGRFIAGHLAQAAARGLGAGGVDAHAAPVLLSGENRGGGLLGTLPAQLLARVIYVAEEKRARAGKRHLAGQRERAAKGRGIRIRPGITIPRRVLLIDDVLTTGSTLAGCARAIGQAGGKVVAALVLALAPDPRPANSHTALSLLQPFPNVVN</sequence>
<dbReference type="CDD" id="cd06223">
    <property type="entry name" value="PRTases_typeI"/>
    <property type="match status" value="1"/>
</dbReference>
<name>S2W145_9ACTO</name>
<comment type="caution">
    <text evidence="3">The sequence shown here is derived from an EMBL/GenBank/DDBJ whole genome shotgun (WGS) entry which is preliminary data.</text>
</comment>
<dbReference type="InterPro" id="IPR051910">
    <property type="entry name" value="ComF/GntX_DNA_util-trans"/>
</dbReference>
<keyword evidence="4" id="KW-1185">Reference proteome</keyword>
<dbReference type="PATRIC" id="fig|883067.3.peg.1494"/>
<dbReference type="InterPro" id="IPR000836">
    <property type="entry name" value="PRTase_dom"/>
</dbReference>
<dbReference type="SUPFAM" id="SSF53271">
    <property type="entry name" value="PRTase-like"/>
    <property type="match status" value="1"/>
</dbReference>
<evidence type="ECO:0000259" key="2">
    <source>
        <dbReference type="Pfam" id="PF00156"/>
    </source>
</evidence>